<evidence type="ECO:0000256" key="3">
    <source>
        <dbReference type="ARBA" id="ARBA00023002"/>
    </source>
</evidence>
<dbReference type="SMART" id="SM00829">
    <property type="entry name" value="PKS_ER"/>
    <property type="match status" value="1"/>
</dbReference>
<organism evidence="6 7">
    <name type="scientific">Ardenticatena maritima</name>
    <dbReference type="NCBI Taxonomy" id="872965"/>
    <lineage>
        <taxon>Bacteria</taxon>
        <taxon>Bacillati</taxon>
        <taxon>Chloroflexota</taxon>
        <taxon>Ardenticatenia</taxon>
        <taxon>Ardenticatenales</taxon>
        <taxon>Ardenticatenaceae</taxon>
        <taxon>Ardenticatena</taxon>
    </lineage>
</organism>
<dbReference type="PANTHER" id="PTHR43401:SF2">
    <property type="entry name" value="L-THREONINE 3-DEHYDROGENASE"/>
    <property type="match status" value="1"/>
</dbReference>
<keyword evidence="2 4" id="KW-0862">Zinc</keyword>
<dbReference type="Pfam" id="PF00107">
    <property type="entry name" value="ADH_zinc_N"/>
    <property type="match status" value="1"/>
</dbReference>
<dbReference type="InterPro" id="IPR050129">
    <property type="entry name" value="Zn_alcohol_dh"/>
</dbReference>
<dbReference type="InterPro" id="IPR002328">
    <property type="entry name" value="ADH_Zn_CS"/>
</dbReference>
<sequence length="402" mass="44041">MQAIYVDKHIPRLLAVKALKRIWPNVVFSPLSPARFAHWPDPPLPGARWVRVRNRLCGICASDIALLMAEADPTIAPAALPGTNRFYLGHEVVGEVVEVGDGVRNVRVGDRVIMDTRFQGATCLSQEIAPLCRHCAVGNFTLCENASLGAGPRGEGGGWGDSFTAHETEIYRVPDDLTDEEAMFVEPLSTAVRAVLRRPPEAGARVLVVGCGIVGLNTIQAARAIQPDCHITAVARYQHQADAARRLGADTVLLREDPFEVVASLTGARVYRGMFGNRMALGGWDVVYDCVGSARTVQESLRLARARGAVVMVGITLAPLKVDLTPVWYQEVDMVGVYAHGAECWHGEHRRTYDVVIELLRAGKLTTAGLITHRFRLDEWRQAIQTAMDKRSGSIKVVFDYT</sequence>
<name>A0A0P6YVP0_9CHLR</name>
<evidence type="ECO:0000259" key="5">
    <source>
        <dbReference type="SMART" id="SM00829"/>
    </source>
</evidence>
<comment type="similarity">
    <text evidence="4">Belongs to the zinc-containing alcohol dehydrogenase family.</text>
</comment>
<keyword evidence="3" id="KW-0560">Oxidoreductase</keyword>
<dbReference type="Proteomes" id="UP000050502">
    <property type="component" value="Unassembled WGS sequence"/>
</dbReference>
<reference evidence="6 7" key="1">
    <citation type="submission" date="2015-07" db="EMBL/GenBank/DDBJ databases">
        <title>Whole genome sequence of Ardenticatena maritima DSM 23922.</title>
        <authorList>
            <person name="Hemp J."/>
            <person name="Ward L.M."/>
            <person name="Pace L.A."/>
            <person name="Fischer W.W."/>
        </authorList>
    </citation>
    <scope>NUCLEOTIDE SEQUENCE [LARGE SCALE GENOMIC DNA]</scope>
    <source>
        <strain evidence="6 7">110S</strain>
    </source>
</reference>
<dbReference type="EMBL" id="LGKN01000003">
    <property type="protein sequence ID" value="KPL89163.1"/>
    <property type="molecule type" value="Genomic_DNA"/>
</dbReference>
<dbReference type="Gene3D" id="3.40.50.720">
    <property type="entry name" value="NAD(P)-binding Rossmann-like Domain"/>
    <property type="match status" value="1"/>
</dbReference>
<dbReference type="PANTHER" id="PTHR43401">
    <property type="entry name" value="L-THREONINE 3-DEHYDROGENASE"/>
    <property type="match status" value="1"/>
</dbReference>
<protein>
    <recommendedName>
        <fullName evidence="5">Enoyl reductase (ER) domain-containing protein</fullName>
    </recommendedName>
</protein>
<accession>A0A0P6YVP0</accession>
<dbReference type="Pfam" id="PF08240">
    <property type="entry name" value="ADH_N"/>
    <property type="match status" value="1"/>
</dbReference>
<dbReference type="InterPro" id="IPR013149">
    <property type="entry name" value="ADH-like_C"/>
</dbReference>
<dbReference type="InterPro" id="IPR036291">
    <property type="entry name" value="NAD(P)-bd_dom_sf"/>
</dbReference>
<comment type="cofactor">
    <cofactor evidence="4">
        <name>Zn(2+)</name>
        <dbReference type="ChEBI" id="CHEBI:29105"/>
    </cofactor>
</comment>
<comment type="caution">
    <text evidence="6">The sequence shown here is derived from an EMBL/GenBank/DDBJ whole genome shotgun (WGS) entry which is preliminary data.</text>
</comment>
<evidence type="ECO:0000313" key="7">
    <source>
        <dbReference type="Proteomes" id="UP000050502"/>
    </source>
</evidence>
<dbReference type="Gene3D" id="3.90.180.10">
    <property type="entry name" value="Medium-chain alcohol dehydrogenases, catalytic domain"/>
    <property type="match status" value="1"/>
</dbReference>
<dbReference type="RefSeq" id="WP_060687104.1">
    <property type="nucleotide sequence ID" value="NZ_LGKN01000003.1"/>
</dbReference>
<evidence type="ECO:0000313" key="6">
    <source>
        <dbReference type="EMBL" id="KPL89163.1"/>
    </source>
</evidence>
<dbReference type="GO" id="GO:0008270">
    <property type="term" value="F:zinc ion binding"/>
    <property type="evidence" value="ECO:0007669"/>
    <property type="project" value="InterPro"/>
</dbReference>
<feature type="domain" description="Enoyl reductase (ER)" evidence="5">
    <location>
        <begin position="29"/>
        <end position="399"/>
    </location>
</feature>
<proteinExistence type="inferred from homology"/>
<dbReference type="GO" id="GO:0016491">
    <property type="term" value="F:oxidoreductase activity"/>
    <property type="evidence" value="ECO:0007669"/>
    <property type="project" value="UniProtKB-KW"/>
</dbReference>
<dbReference type="AlphaFoldDB" id="A0A0P6YVP0"/>
<dbReference type="InterPro" id="IPR013154">
    <property type="entry name" value="ADH-like_N"/>
</dbReference>
<evidence type="ECO:0000256" key="1">
    <source>
        <dbReference type="ARBA" id="ARBA00022723"/>
    </source>
</evidence>
<keyword evidence="1 4" id="KW-0479">Metal-binding</keyword>
<dbReference type="InterPro" id="IPR020843">
    <property type="entry name" value="ER"/>
</dbReference>
<dbReference type="SUPFAM" id="SSF50129">
    <property type="entry name" value="GroES-like"/>
    <property type="match status" value="1"/>
</dbReference>
<evidence type="ECO:0000256" key="4">
    <source>
        <dbReference type="RuleBase" id="RU361277"/>
    </source>
</evidence>
<gene>
    <name evidence="6" type="ORF">SE16_01225</name>
</gene>
<dbReference type="SUPFAM" id="SSF51735">
    <property type="entry name" value="NAD(P)-binding Rossmann-fold domains"/>
    <property type="match status" value="1"/>
</dbReference>
<evidence type="ECO:0000256" key="2">
    <source>
        <dbReference type="ARBA" id="ARBA00022833"/>
    </source>
</evidence>
<dbReference type="InterPro" id="IPR011032">
    <property type="entry name" value="GroES-like_sf"/>
</dbReference>
<dbReference type="PROSITE" id="PS00059">
    <property type="entry name" value="ADH_ZINC"/>
    <property type="match status" value="1"/>
</dbReference>